<dbReference type="Proteomes" id="UP000186221">
    <property type="component" value="Unassembled WGS sequence"/>
</dbReference>
<sequence>MTTVDPSAVLTAARKMSLTIWIVVATVVLFLGWSAIASVDQIVRGPGEIVSSSKPQIIQNLEGGILAELNVSEGEEVEPGQLLGRLHDTSYKAQVDDLRAQIAALEIRQLRLEAEMNGFDAFEASIEQEELVPEIVKSESALLTARLSDFKSRKSGAAAVLEQARAERDLMERMYEKDIAPLIDVTKARKGFSDAEAQLNDIITKVELERAAEYSDTLDKLGTLRQQLKLSQDQLERTLLTSPMRGVVNKLSVTTIGGVVRPGEEIMQIIPLDEELFIDAQIAPKDIAFVKVGQDATIKLSAYDYTIYGSLEGKVHFVSADTFKDERKPDAQPYYKVTLRVDLGHLTDRQRSFDVRPGMQASVELHTGEKTILNYLLKPLYKSREALREP</sequence>
<keyword evidence="12" id="KW-1185">Reference proteome</keyword>
<evidence type="ECO:0000256" key="4">
    <source>
        <dbReference type="ARBA" id="ARBA00022475"/>
    </source>
</evidence>
<dbReference type="NCBIfam" id="TIGR01843">
    <property type="entry name" value="type_I_hlyD"/>
    <property type="match status" value="1"/>
</dbReference>
<feature type="transmembrane region" description="Helical" evidence="9">
    <location>
        <begin position="18"/>
        <end position="36"/>
    </location>
</feature>
<evidence type="ECO:0000256" key="6">
    <source>
        <dbReference type="ARBA" id="ARBA00022692"/>
    </source>
</evidence>
<dbReference type="Gene3D" id="1.10.287.470">
    <property type="entry name" value="Helix hairpin bin"/>
    <property type="match status" value="1"/>
</dbReference>
<dbReference type="SUPFAM" id="SSF111369">
    <property type="entry name" value="HlyD-like secretion proteins"/>
    <property type="match status" value="1"/>
</dbReference>
<keyword evidence="4 9" id="KW-1003">Cell membrane</keyword>
<comment type="similarity">
    <text evidence="2 9">Belongs to the membrane fusion protein (MFP) (TC 8.A.1) family.</text>
</comment>
<dbReference type="PANTHER" id="PTHR30386:SF26">
    <property type="entry name" value="TRANSPORT PROTEIN COMB"/>
    <property type="match status" value="1"/>
</dbReference>
<dbReference type="Gene3D" id="2.40.50.100">
    <property type="match status" value="1"/>
</dbReference>
<dbReference type="Gene3D" id="2.40.30.170">
    <property type="match status" value="1"/>
</dbReference>
<protein>
    <recommendedName>
        <fullName evidence="9">Membrane fusion protein (MFP) family protein</fullName>
    </recommendedName>
</protein>
<evidence type="ECO:0000256" key="1">
    <source>
        <dbReference type="ARBA" id="ARBA00004377"/>
    </source>
</evidence>
<dbReference type="STRING" id="453582.SAMN05421580_11433"/>
<evidence type="ECO:0000256" key="2">
    <source>
        <dbReference type="ARBA" id="ARBA00009477"/>
    </source>
</evidence>
<keyword evidence="3 9" id="KW-0813">Transport</keyword>
<gene>
    <name evidence="11" type="ORF">SAMN05421580_11433</name>
</gene>
<evidence type="ECO:0000313" key="11">
    <source>
        <dbReference type="EMBL" id="SIT19274.1"/>
    </source>
</evidence>
<dbReference type="EMBL" id="FTOG01000014">
    <property type="protein sequence ID" value="SIT19274.1"/>
    <property type="molecule type" value="Genomic_DNA"/>
</dbReference>
<dbReference type="GO" id="GO:0015031">
    <property type="term" value="P:protein transport"/>
    <property type="evidence" value="ECO:0007669"/>
    <property type="project" value="InterPro"/>
</dbReference>
<reference evidence="12" key="1">
    <citation type="submission" date="2017-01" db="EMBL/GenBank/DDBJ databases">
        <authorList>
            <person name="Varghese N."/>
            <person name="Submissions S."/>
        </authorList>
    </citation>
    <scope>NUCLEOTIDE SEQUENCE [LARGE SCALE GENOMIC DNA]</scope>
    <source>
        <strain evidence="12">DSM 19945</strain>
    </source>
</reference>
<evidence type="ECO:0000256" key="9">
    <source>
        <dbReference type="RuleBase" id="RU365093"/>
    </source>
</evidence>
<keyword evidence="5 9" id="KW-0997">Cell inner membrane</keyword>
<dbReference type="InterPro" id="IPR010129">
    <property type="entry name" value="T1SS_HlyD"/>
</dbReference>
<keyword evidence="6 9" id="KW-0812">Transmembrane</keyword>
<dbReference type="GO" id="GO:0005886">
    <property type="term" value="C:plasma membrane"/>
    <property type="evidence" value="ECO:0007669"/>
    <property type="project" value="UniProtKB-SubCell"/>
</dbReference>
<name>A0A1N7Q8X2_9RHOB</name>
<evidence type="ECO:0000256" key="7">
    <source>
        <dbReference type="ARBA" id="ARBA00022989"/>
    </source>
</evidence>
<accession>A0A1N7Q8X2</accession>
<dbReference type="Pfam" id="PF26002">
    <property type="entry name" value="Beta-barrel_AprE"/>
    <property type="match status" value="1"/>
</dbReference>
<dbReference type="PANTHER" id="PTHR30386">
    <property type="entry name" value="MEMBRANE FUSION SUBUNIT OF EMRAB-TOLC MULTIDRUG EFFLUX PUMP"/>
    <property type="match status" value="1"/>
</dbReference>
<keyword evidence="8 9" id="KW-0472">Membrane</keyword>
<dbReference type="InterPro" id="IPR050739">
    <property type="entry name" value="MFP"/>
</dbReference>
<dbReference type="PRINTS" id="PR01490">
    <property type="entry name" value="RTXTOXIND"/>
</dbReference>
<comment type="subcellular location">
    <subcellularLocation>
        <location evidence="1 9">Cell inner membrane</location>
        <topology evidence="1 9">Single-pass membrane protein</topology>
    </subcellularLocation>
</comment>
<feature type="domain" description="AprE-like beta-barrel" evidence="10">
    <location>
        <begin position="276"/>
        <end position="368"/>
    </location>
</feature>
<dbReference type="RefSeq" id="WP_076486250.1">
    <property type="nucleotide sequence ID" value="NZ_FTOG01000014.1"/>
</dbReference>
<dbReference type="InterPro" id="IPR058982">
    <property type="entry name" value="Beta-barrel_AprE"/>
</dbReference>
<evidence type="ECO:0000256" key="8">
    <source>
        <dbReference type="ARBA" id="ARBA00023136"/>
    </source>
</evidence>
<dbReference type="OrthoDB" id="9810980at2"/>
<dbReference type="AlphaFoldDB" id="A0A1N7Q8X2"/>
<evidence type="ECO:0000256" key="5">
    <source>
        <dbReference type="ARBA" id="ARBA00022519"/>
    </source>
</evidence>
<evidence type="ECO:0000256" key="3">
    <source>
        <dbReference type="ARBA" id="ARBA00022448"/>
    </source>
</evidence>
<organism evidence="11 12">
    <name type="scientific">Rhodobacter aestuarii</name>
    <dbReference type="NCBI Taxonomy" id="453582"/>
    <lineage>
        <taxon>Bacteria</taxon>
        <taxon>Pseudomonadati</taxon>
        <taxon>Pseudomonadota</taxon>
        <taxon>Alphaproteobacteria</taxon>
        <taxon>Rhodobacterales</taxon>
        <taxon>Rhodobacter group</taxon>
        <taxon>Rhodobacter</taxon>
    </lineage>
</organism>
<evidence type="ECO:0000313" key="12">
    <source>
        <dbReference type="Proteomes" id="UP000186221"/>
    </source>
</evidence>
<proteinExistence type="inferred from homology"/>
<evidence type="ECO:0000259" key="10">
    <source>
        <dbReference type="Pfam" id="PF26002"/>
    </source>
</evidence>
<keyword evidence="7 9" id="KW-1133">Transmembrane helix</keyword>